<keyword evidence="2" id="KW-1185">Reference proteome</keyword>
<protein>
    <submittedName>
        <fullName evidence="1">Uncharacterized protein</fullName>
    </submittedName>
</protein>
<dbReference type="OrthoDB" id="2787676at2759"/>
<dbReference type="AlphaFoldDB" id="A0A8H4PVX5"/>
<dbReference type="EMBL" id="JAAVMX010000003">
    <property type="protein sequence ID" value="KAF4511243.1"/>
    <property type="molecule type" value="Genomic_DNA"/>
</dbReference>
<organism evidence="1 2">
    <name type="scientific">Ophiocordyceps sinensis</name>
    <dbReference type="NCBI Taxonomy" id="72228"/>
    <lineage>
        <taxon>Eukaryota</taxon>
        <taxon>Fungi</taxon>
        <taxon>Dikarya</taxon>
        <taxon>Ascomycota</taxon>
        <taxon>Pezizomycotina</taxon>
        <taxon>Sordariomycetes</taxon>
        <taxon>Hypocreomycetidae</taxon>
        <taxon>Hypocreales</taxon>
        <taxon>Ophiocordycipitaceae</taxon>
        <taxon>Ophiocordyceps</taxon>
    </lineage>
</organism>
<dbReference type="Proteomes" id="UP000557566">
    <property type="component" value="Unassembled WGS sequence"/>
</dbReference>
<reference evidence="1 2" key="1">
    <citation type="journal article" date="2020" name="Genome Biol. Evol.">
        <title>A new high-quality draft genome assembly of the Chinese cordyceps Ophiocordyceps sinensis.</title>
        <authorList>
            <person name="Shu R."/>
            <person name="Zhang J."/>
            <person name="Meng Q."/>
            <person name="Zhang H."/>
            <person name="Zhou G."/>
            <person name="Li M."/>
            <person name="Wu P."/>
            <person name="Zhao Y."/>
            <person name="Chen C."/>
            <person name="Qin Q."/>
        </authorList>
    </citation>
    <scope>NUCLEOTIDE SEQUENCE [LARGE SCALE GENOMIC DNA]</scope>
    <source>
        <strain evidence="1 2">IOZ07</strain>
    </source>
</reference>
<evidence type="ECO:0000313" key="1">
    <source>
        <dbReference type="EMBL" id="KAF4511243.1"/>
    </source>
</evidence>
<proteinExistence type="predicted"/>
<name>A0A8H4PVX5_9HYPO</name>
<gene>
    <name evidence="1" type="ORF">G6O67_003060</name>
</gene>
<accession>A0A8H4PVX5</accession>
<evidence type="ECO:0000313" key="2">
    <source>
        <dbReference type="Proteomes" id="UP000557566"/>
    </source>
</evidence>
<sequence>MKKFVRVTTEYALQNNTWQKFANPVVKQGKTVFPLDGAEQERLGVRWDYAGEVTSEEDQQVYHKFQLQANAGKVPAQVKNWRQANGGAHAVMATVFVKKDGTKEDVEERPRFD</sequence>
<comment type="caution">
    <text evidence="1">The sequence shown here is derived from an EMBL/GenBank/DDBJ whole genome shotgun (WGS) entry which is preliminary data.</text>
</comment>